<evidence type="ECO:0000313" key="2">
    <source>
        <dbReference type="EMBL" id="MEQ2302927.1"/>
    </source>
</evidence>
<dbReference type="EMBL" id="JAHRIP010057136">
    <property type="protein sequence ID" value="MEQ2302927.1"/>
    <property type="molecule type" value="Genomic_DNA"/>
</dbReference>
<feature type="region of interest" description="Disordered" evidence="1">
    <location>
        <begin position="1"/>
        <end position="23"/>
    </location>
</feature>
<protein>
    <submittedName>
        <fullName evidence="2">Uncharacterized protein</fullName>
    </submittedName>
</protein>
<evidence type="ECO:0000313" key="3">
    <source>
        <dbReference type="Proteomes" id="UP001469553"/>
    </source>
</evidence>
<organism evidence="2 3">
    <name type="scientific">Ameca splendens</name>
    <dbReference type="NCBI Taxonomy" id="208324"/>
    <lineage>
        <taxon>Eukaryota</taxon>
        <taxon>Metazoa</taxon>
        <taxon>Chordata</taxon>
        <taxon>Craniata</taxon>
        <taxon>Vertebrata</taxon>
        <taxon>Euteleostomi</taxon>
        <taxon>Actinopterygii</taxon>
        <taxon>Neopterygii</taxon>
        <taxon>Teleostei</taxon>
        <taxon>Neoteleostei</taxon>
        <taxon>Acanthomorphata</taxon>
        <taxon>Ovalentaria</taxon>
        <taxon>Atherinomorphae</taxon>
        <taxon>Cyprinodontiformes</taxon>
        <taxon>Goodeidae</taxon>
        <taxon>Ameca</taxon>
    </lineage>
</organism>
<comment type="caution">
    <text evidence="2">The sequence shown here is derived from an EMBL/GenBank/DDBJ whole genome shotgun (WGS) entry which is preliminary data.</text>
</comment>
<reference evidence="2 3" key="1">
    <citation type="submission" date="2021-06" db="EMBL/GenBank/DDBJ databases">
        <authorList>
            <person name="Palmer J.M."/>
        </authorList>
    </citation>
    <scope>NUCLEOTIDE SEQUENCE [LARGE SCALE GENOMIC DNA]</scope>
    <source>
        <strain evidence="2 3">AS_MEX2019</strain>
        <tissue evidence="2">Muscle</tissue>
    </source>
</reference>
<proteinExistence type="predicted"/>
<keyword evidence="3" id="KW-1185">Reference proteome</keyword>
<sequence length="86" mass="9261">MRQTVGFNGGNNPKLRDKDSTQFTVKDNSWTTKASAGGLTDKLVDTLGKSPSKFSNFSLKEMVTTSLDVTSGNCTFSSKSCNSFPL</sequence>
<evidence type="ECO:0000256" key="1">
    <source>
        <dbReference type="SAM" id="MobiDB-lite"/>
    </source>
</evidence>
<dbReference type="Proteomes" id="UP001469553">
    <property type="component" value="Unassembled WGS sequence"/>
</dbReference>
<accession>A0ABV0ZAZ0</accession>
<gene>
    <name evidence="2" type="ORF">AMECASPLE_011657</name>
</gene>
<name>A0ABV0ZAZ0_9TELE</name>